<dbReference type="GO" id="GO:0004525">
    <property type="term" value="F:ribonuclease III activity"/>
    <property type="evidence" value="ECO:0007669"/>
    <property type="project" value="InterPro"/>
</dbReference>
<accession>A0AAD4SD45</accession>
<evidence type="ECO:0000256" key="14">
    <source>
        <dbReference type="ARBA" id="ARBA00023158"/>
    </source>
</evidence>
<dbReference type="GO" id="GO:0003723">
    <property type="term" value="F:RNA binding"/>
    <property type="evidence" value="ECO:0007669"/>
    <property type="project" value="UniProtKB-UniRule"/>
</dbReference>
<evidence type="ECO:0000256" key="4">
    <source>
        <dbReference type="ARBA" id="ARBA00022722"/>
    </source>
</evidence>
<evidence type="ECO:0000256" key="5">
    <source>
        <dbReference type="ARBA" id="ARBA00022723"/>
    </source>
</evidence>
<evidence type="ECO:0000256" key="18">
    <source>
        <dbReference type="PROSITE-ProRule" id="PRU00657"/>
    </source>
</evidence>
<evidence type="ECO:0000259" key="22">
    <source>
        <dbReference type="PROSITE" id="PS51192"/>
    </source>
</evidence>
<dbReference type="Pfam" id="PF00271">
    <property type="entry name" value="Helicase_C"/>
    <property type="match status" value="1"/>
</dbReference>
<evidence type="ECO:0000259" key="23">
    <source>
        <dbReference type="PROSITE" id="PS51194"/>
    </source>
</evidence>
<dbReference type="PROSITE" id="PS50142">
    <property type="entry name" value="RNASE_3_2"/>
    <property type="match status" value="2"/>
</dbReference>
<feature type="domain" description="PAZ" evidence="21">
    <location>
        <begin position="863"/>
        <end position="981"/>
    </location>
</feature>
<dbReference type="InterPro" id="IPR014720">
    <property type="entry name" value="dsRBD_dom"/>
</dbReference>
<evidence type="ECO:0000256" key="17">
    <source>
        <dbReference type="ARBA" id="ARBA00035116"/>
    </source>
</evidence>
<dbReference type="Pfam" id="PF00636">
    <property type="entry name" value="Ribonuclease_3"/>
    <property type="match status" value="2"/>
</dbReference>
<evidence type="ECO:0000256" key="7">
    <source>
        <dbReference type="ARBA" id="ARBA00022741"/>
    </source>
</evidence>
<dbReference type="InterPro" id="IPR003100">
    <property type="entry name" value="PAZ_dom"/>
</dbReference>
<dbReference type="InterPro" id="IPR014001">
    <property type="entry name" value="Helicase_ATP-bd"/>
</dbReference>
<organism evidence="25 26">
    <name type="scientific">Papaver atlanticum</name>
    <dbReference type="NCBI Taxonomy" id="357466"/>
    <lineage>
        <taxon>Eukaryota</taxon>
        <taxon>Viridiplantae</taxon>
        <taxon>Streptophyta</taxon>
        <taxon>Embryophyta</taxon>
        <taxon>Tracheophyta</taxon>
        <taxon>Spermatophyta</taxon>
        <taxon>Magnoliopsida</taxon>
        <taxon>Ranunculales</taxon>
        <taxon>Papaveraceae</taxon>
        <taxon>Papaveroideae</taxon>
        <taxon>Papaver</taxon>
    </lineage>
</organism>
<dbReference type="InterPro" id="IPR038248">
    <property type="entry name" value="Dicer_dimer_sf"/>
</dbReference>
<dbReference type="SMART" id="SM00490">
    <property type="entry name" value="HELICc"/>
    <property type="match status" value="1"/>
</dbReference>
<dbReference type="PROSITE" id="PS00517">
    <property type="entry name" value="RNASE_3_1"/>
    <property type="match status" value="1"/>
</dbReference>
<keyword evidence="6" id="KW-0677">Repeat</keyword>
<gene>
    <name evidence="25" type="ORF">MKW98_007384</name>
</gene>
<feature type="domain" description="Helicase ATP-binding" evidence="22">
    <location>
        <begin position="63"/>
        <end position="248"/>
    </location>
</feature>
<dbReference type="FunFam" id="3.40.50.300:FF:000420">
    <property type="entry name" value="Endoribonuclease dicer-like 1"/>
    <property type="match status" value="1"/>
</dbReference>
<dbReference type="Gene3D" id="3.30.160.20">
    <property type="match status" value="1"/>
</dbReference>
<evidence type="ECO:0000256" key="2">
    <source>
        <dbReference type="ARBA" id="ARBA00001946"/>
    </source>
</evidence>
<dbReference type="Gene3D" id="3.30.160.380">
    <property type="entry name" value="Dicer dimerisation domain"/>
    <property type="match status" value="1"/>
</dbReference>
<keyword evidence="11" id="KW-0067">ATP-binding</keyword>
<dbReference type="CDD" id="cd18034">
    <property type="entry name" value="DEXHc_dicer"/>
    <property type="match status" value="1"/>
</dbReference>
<dbReference type="InterPro" id="IPR011545">
    <property type="entry name" value="DEAD/DEAH_box_helicase_dom"/>
</dbReference>
<dbReference type="InterPro" id="IPR036389">
    <property type="entry name" value="RNase_III_sf"/>
</dbReference>
<dbReference type="PROSITE" id="PS51194">
    <property type="entry name" value="HELICASE_CTER"/>
    <property type="match status" value="1"/>
</dbReference>
<dbReference type="SMART" id="SM00535">
    <property type="entry name" value="RIBOc"/>
    <property type="match status" value="2"/>
</dbReference>
<dbReference type="InterPro" id="IPR027417">
    <property type="entry name" value="P-loop_NTPase"/>
</dbReference>
<dbReference type="PROSITE" id="PS50137">
    <property type="entry name" value="DS_RBD"/>
    <property type="match status" value="1"/>
</dbReference>
<keyword evidence="14" id="KW-0943">RNA-mediated gene silencing</keyword>
<keyword evidence="10" id="KW-0347">Helicase</keyword>
<feature type="domain" description="Helicase C-terminal" evidence="23">
    <location>
        <begin position="418"/>
        <end position="576"/>
    </location>
</feature>
<dbReference type="PANTHER" id="PTHR14950:SF70">
    <property type="entry name" value="ENDORIBONUCLEASE DICER HOMOLOG 2"/>
    <property type="match status" value="1"/>
</dbReference>
<proteinExistence type="inferred from homology"/>
<keyword evidence="5" id="KW-0479">Metal-binding</keyword>
<comment type="cofactor">
    <cofactor evidence="2">
        <name>Mg(2+)</name>
        <dbReference type="ChEBI" id="CHEBI:18420"/>
    </cofactor>
</comment>
<dbReference type="SMART" id="SM00949">
    <property type="entry name" value="PAZ"/>
    <property type="match status" value="1"/>
</dbReference>
<evidence type="ECO:0000259" key="21">
    <source>
        <dbReference type="PROSITE" id="PS50821"/>
    </source>
</evidence>
<evidence type="ECO:0000256" key="9">
    <source>
        <dbReference type="ARBA" id="ARBA00022801"/>
    </source>
</evidence>
<comment type="similarity">
    <text evidence="17 18">Belongs to the helicase family. Dicer subfamily.</text>
</comment>
<evidence type="ECO:0000256" key="6">
    <source>
        <dbReference type="ARBA" id="ARBA00022737"/>
    </source>
</evidence>
<dbReference type="SUPFAM" id="SSF52540">
    <property type="entry name" value="P-loop containing nucleoside triphosphate hydrolases"/>
    <property type="match status" value="1"/>
</dbReference>
<evidence type="ECO:0000256" key="15">
    <source>
        <dbReference type="ARBA" id="ARBA00023211"/>
    </source>
</evidence>
<name>A0AAD4SD45_9MAGN</name>
<evidence type="ECO:0000259" key="19">
    <source>
        <dbReference type="PROSITE" id="PS50137"/>
    </source>
</evidence>
<dbReference type="Gene3D" id="1.10.1520.10">
    <property type="entry name" value="Ribonuclease III domain"/>
    <property type="match status" value="2"/>
</dbReference>
<evidence type="ECO:0000256" key="1">
    <source>
        <dbReference type="ARBA" id="ARBA00001936"/>
    </source>
</evidence>
<dbReference type="GO" id="GO:0005737">
    <property type="term" value="C:cytoplasm"/>
    <property type="evidence" value="ECO:0007669"/>
    <property type="project" value="TreeGrafter"/>
</dbReference>
<keyword evidence="26" id="KW-1185">Reference proteome</keyword>
<keyword evidence="16" id="KW-0539">Nucleus</keyword>
<comment type="cofactor">
    <cofactor evidence="1">
        <name>Mn(2+)</name>
        <dbReference type="ChEBI" id="CHEBI:29035"/>
    </cofactor>
</comment>
<evidence type="ECO:0000256" key="13">
    <source>
        <dbReference type="ARBA" id="ARBA00022884"/>
    </source>
</evidence>
<dbReference type="GO" id="GO:0005634">
    <property type="term" value="C:nucleus"/>
    <property type="evidence" value="ECO:0007669"/>
    <property type="project" value="UniProtKB-SubCell"/>
</dbReference>
<keyword evidence="15" id="KW-0464">Manganese</keyword>
<keyword evidence="12" id="KW-0460">Magnesium</keyword>
<dbReference type="GO" id="GO:0004386">
    <property type="term" value="F:helicase activity"/>
    <property type="evidence" value="ECO:0007669"/>
    <property type="project" value="UniProtKB-KW"/>
</dbReference>
<dbReference type="SMART" id="SM00358">
    <property type="entry name" value="DSRM"/>
    <property type="match status" value="1"/>
</dbReference>
<evidence type="ECO:0000256" key="8">
    <source>
        <dbReference type="ARBA" id="ARBA00022759"/>
    </source>
</evidence>
<dbReference type="PROSITE" id="PS50821">
    <property type="entry name" value="PAZ"/>
    <property type="match status" value="1"/>
</dbReference>
<dbReference type="Pfam" id="PF03368">
    <property type="entry name" value="Dicer_dimer"/>
    <property type="match status" value="1"/>
</dbReference>
<dbReference type="PROSITE" id="PS51192">
    <property type="entry name" value="HELICASE_ATP_BIND_1"/>
    <property type="match status" value="1"/>
</dbReference>
<keyword evidence="9" id="KW-0378">Hydrolase</keyword>
<evidence type="ECO:0000256" key="16">
    <source>
        <dbReference type="ARBA" id="ARBA00023242"/>
    </source>
</evidence>
<protein>
    <submittedName>
        <fullName evidence="25">Uncharacterized protein</fullName>
    </submittedName>
</protein>
<dbReference type="SUPFAM" id="SSF54768">
    <property type="entry name" value="dsRNA-binding domain-like"/>
    <property type="match status" value="1"/>
</dbReference>
<dbReference type="Pfam" id="PF00270">
    <property type="entry name" value="DEAD"/>
    <property type="match status" value="1"/>
</dbReference>
<feature type="domain" description="RNase III" evidence="20">
    <location>
        <begin position="1007"/>
        <end position="1163"/>
    </location>
</feature>
<dbReference type="FunFam" id="1.10.1520.10:FF:000004">
    <property type="entry name" value="Endoribonuclease dicer-like 1"/>
    <property type="match status" value="1"/>
</dbReference>
<dbReference type="InterPro" id="IPR036085">
    <property type="entry name" value="PAZ_dom_sf"/>
</dbReference>
<dbReference type="EMBL" id="JAJJMB010012081">
    <property type="protein sequence ID" value="KAI3891079.1"/>
    <property type="molecule type" value="Genomic_DNA"/>
</dbReference>
<evidence type="ECO:0000313" key="25">
    <source>
        <dbReference type="EMBL" id="KAI3891079.1"/>
    </source>
</evidence>
<dbReference type="SUPFAM" id="SSF101690">
    <property type="entry name" value="PAZ domain"/>
    <property type="match status" value="1"/>
</dbReference>
<dbReference type="Proteomes" id="UP001202328">
    <property type="component" value="Unassembled WGS sequence"/>
</dbReference>
<keyword evidence="7" id="KW-0547">Nucleotide-binding</keyword>
<dbReference type="GO" id="GO:0005524">
    <property type="term" value="F:ATP binding"/>
    <property type="evidence" value="ECO:0007669"/>
    <property type="project" value="UniProtKB-KW"/>
</dbReference>
<evidence type="ECO:0000256" key="3">
    <source>
        <dbReference type="ARBA" id="ARBA00004123"/>
    </source>
</evidence>
<evidence type="ECO:0000313" key="26">
    <source>
        <dbReference type="Proteomes" id="UP001202328"/>
    </source>
</evidence>
<dbReference type="FunFam" id="3.40.50.300:FF:000705">
    <property type="entry name" value="Endoribonuclease dicer-like protein"/>
    <property type="match status" value="1"/>
</dbReference>
<dbReference type="Pfam" id="PF02170">
    <property type="entry name" value="PAZ"/>
    <property type="match status" value="1"/>
</dbReference>
<dbReference type="SUPFAM" id="SSF69065">
    <property type="entry name" value="RNase III domain-like"/>
    <property type="match status" value="2"/>
</dbReference>
<dbReference type="PANTHER" id="PTHR14950">
    <property type="entry name" value="DICER-RELATED"/>
    <property type="match status" value="1"/>
</dbReference>
<comment type="caution">
    <text evidence="25">The sequence shown here is derived from an EMBL/GenBank/DDBJ whole genome shotgun (WGS) entry which is preliminary data.</text>
</comment>
<dbReference type="FunFam" id="3.30.160.380:FF:000001">
    <property type="entry name" value="Endoribonuclease dicer-like 1"/>
    <property type="match status" value="1"/>
</dbReference>
<evidence type="ECO:0000259" key="24">
    <source>
        <dbReference type="PROSITE" id="PS51327"/>
    </source>
</evidence>
<dbReference type="Gene3D" id="2.170.260.10">
    <property type="entry name" value="paz domain"/>
    <property type="match status" value="1"/>
</dbReference>
<feature type="domain" description="RNase III" evidence="20">
    <location>
        <begin position="1204"/>
        <end position="1351"/>
    </location>
</feature>
<keyword evidence="13 18" id="KW-0694">RNA-binding</keyword>
<dbReference type="CDD" id="cd00593">
    <property type="entry name" value="RIBOc"/>
    <property type="match status" value="2"/>
</dbReference>
<feature type="domain" description="DRBM" evidence="19">
    <location>
        <begin position="1377"/>
        <end position="1443"/>
    </location>
</feature>
<dbReference type="InterPro" id="IPR005034">
    <property type="entry name" value="Dicer_dimerisation"/>
</dbReference>
<reference evidence="25" key="1">
    <citation type="submission" date="2022-04" db="EMBL/GenBank/DDBJ databases">
        <title>A functionally conserved STORR gene fusion in Papaver species that diverged 16.8 million years ago.</title>
        <authorList>
            <person name="Catania T."/>
        </authorList>
    </citation>
    <scope>NUCLEOTIDE SEQUENCE</scope>
    <source>
        <strain evidence="25">S-188037</strain>
    </source>
</reference>
<keyword evidence="4" id="KW-0540">Nuclease</keyword>
<evidence type="ECO:0000259" key="20">
    <source>
        <dbReference type="PROSITE" id="PS50142"/>
    </source>
</evidence>
<sequence>MEENNNVVIVISDDEEEKDNAVAEPISKHRRVLNPEPQQPNLQSDCGVDENPQSFARNYQLEALEKAMRENTIVFLETGSGKTLIAIMLLRNYAYLLGKRLSSSSQHHYIAVFLVPTVVLVTQQARAVERHTDLKVGKLWGDLGVDFWDAATWEQEIQKHELLVMTHQILLDALRHSFLKLDMIKLLIFDECHHARGKHAYACIMTEFYHPLLRTQSNLVPRIFGMTASLINTKGSNSINYGKQILELERLMNSKVYTVSHESDLAAYVPFATTKLRFYEHVDMPYALSFALAGSLEQAKFKIVNSLKELQLDEKAEESALKKVSKLFGTFKYCLTDLGVWLAHKAADSLSCVETNNFFWGNNTDGNVERVMRTFSGDVFQAFSPHVLSDRHIGDSLTEDMDAGLLSAKVKCLIESLTAYRHIKALRCIIFVERVITSIVLQSLLNEVSELSCWKTAYMARNQSGLQIQSRKKQDAIIDDFHKGIVNIIVATQILEEGLDVQSCNLVIRFDPSATICSFIQSRGRARKHGSDYLLILKSGDASILSKVKNHLAGGEIMREESIRYASLPCAPCEHEMEDNDFYRVEKTGALVTLNSSVALVYYYCSHLPSDGYFRPAPMFFFDKDAYYTLRLPMSCPIQTVSVQGQKNMVKKIVCLEACRKLHNIGALTDNLLPESVVEEAEAQEFGSVPYKDKVVDYFPAQLVSHCESSSKELYHFYSIGLKQNFEYDVPLRDIILLMKCDSKSDFEDLDFQLAVSRGFVGVKIVHSDTIYLTLSQVLMAKKFQLTLLRILLDHDLEKLKDVLDKKGTNPVIHYLLLPSVDCGQKESPSIDWDCVRSSFFQSPLVPWSGNVQGDISQLHSCSVSGCVCCLHTKDGVVSRSILENSLVYTPHNGKIYGITCILDDMDGNSVMDKRQVETLTYKKHFKTQYGVNLCYAKEPLLRGRQIFTVHNWLLRHKEFKEKEISKAWVELPPELCAVIMSPITIGTLYAFSLVPSIMHRVESILLARSLKKIHLNHFPNQYVVPTMKVLEAITTKKCQEEFSLESLETLGDSFLKYAVSQHLFRSNKNQHEGLLTIKKGRMISNEVLCMLGCDRKLQGFIRNICFNPKEWAIPDEPTCCITLDETVISSENIYIKGTRYMRSKVVADVVEALIGVYLSSCGEMAALHFIDWLGLKVACFSEHDQFQNVTTTPLIHPERHVNISHLETLLNYSFKDPSLLVEALTHGSYHLSDIPRCYQRLEFLGDAVLDYLITVYMYDKYPGISPGLLTDLRSASVNNDCYAHAAVKAGLHKHILHASSKLLKQIGMFVCSYDQSSSESTFGWGSEGDLPKVLGDIIESLAGAILVDSHYDKDVVWASIKHLLEPLVTPETVKLHPVRELHELCQRNNFVCERSVSFDKGIASVTIQVKGERMSYCHTCTGANKKMAKKLASKAVLDYLKGQGKFTSQGATVREPGSLTDSL</sequence>
<dbReference type="Pfam" id="PF00035">
    <property type="entry name" value="dsrm"/>
    <property type="match status" value="1"/>
</dbReference>
<dbReference type="InterPro" id="IPR000999">
    <property type="entry name" value="RNase_III_dom"/>
</dbReference>
<dbReference type="Gene3D" id="3.40.50.300">
    <property type="entry name" value="P-loop containing nucleotide triphosphate hydrolases"/>
    <property type="match status" value="2"/>
</dbReference>
<dbReference type="GO" id="GO:0046872">
    <property type="term" value="F:metal ion binding"/>
    <property type="evidence" value="ECO:0007669"/>
    <property type="project" value="UniProtKB-KW"/>
</dbReference>
<comment type="subcellular location">
    <subcellularLocation>
        <location evidence="3">Nucleus</location>
    </subcellularLocation>
</comment>
<dbReference type="InterPro" id="IPR001650">
    <property type="entry name" value="Helicase_C-like"/>
</dbReference>
<dbReference type="SMART" id="SM00487">
    <property type="entry name" value="DEXDc"/>
    <property type="match status" value="1"/>
</dbReference>
<dbReference type="GO" id="GO:0010267">
    <property type="term" value="P:ta-siRNA processing"/>
    <property type="evidence" value="ECO:0007669"/>
    <property type="project" value="UniProtKB-ARBA"/>
</dbReference>
<keyword evidence="8" id="KW-0255">Endonuclease</keyword>
<evidence type="ECO:0000256" key="11">
    <source>
        <dbReference type="ARBA" id="ARBA00022840"/>
    </source>
</evidence>
<evidence type="ECO:0000256" key="12">
    <source>
        <dbReference type="ARBA" id="ARBA00022842"/>
    </source>
</evidence>
<dbReference type="PROSITE" id="PS51327">
    <property type="entry name" value="DICER_DSRBF"/>
    <property type="match status" value="1"/>
</dbReference>
<feature type="domain" description="Dicer dsRNA-binding fold" evidence="24">
    <location>
        <begin position="597"/>
        <end position="682"/>
    </location>
</feature>
<evidence type="ECO:0000256" key="10">
    <source>
        <dbReference type="ARBA" id="ARBA00022806"/>
    </source>
</evidence>